<evidence type="ECO:0000313" key="3">
    <source>
        <dbReference type="Proteomes" id="UP000800040"/>
    </source>
</evidence>
<name>A0A6A5K5H1_9PLEO</name>
<evidence type="ECO:0000313" key="2">
    <source>
        <dbReference type="EMBL" id="KAF1832169.1"/>
    </source>
</evidence>
<protein>
    <submittedName>
        <fullName evidence="2">Uncharacterized protein</fullName>
    </submittedName>
</protein>
<feature type="region of interest" description="Disordered" evidence="1">
    <location>
        <begin position="18"/>
        <end position="65"/>
    </location>
</feature>
<evidence type="ECO:0000256" key="1">
    <source>
        <dbReference type="SAM" id="MobiDB-lite"/>
    </source>
</evidence>
<keyword evidence="3" id="KW-1185">Reference proteome</keyword>
<proteinExistence type="predicted"/>
<sequence length="199" mass="21670">MSGFRKLDPNYVNWCNGKPLPASYPGKSTASNDAAQARRRGELRTNEGRATSTKNAQDAMGPAPAALHPADSWPAPTTAAAHFWAYSTAGERAGFQSTAATLAAAATKNRMQSPEGPILHTPYFIEVNRPLRKDESPWDPDMFPPRAAAIVAGFVQREEDVGKKRREWFREPPWQELGDGTVDPRKKRRKGKGGGGGAK</sequence>
<reference evidence="2" key="1">
    <citation type="submission" date="2020-01" db="EMBL/GenBank/DDBJ databases">
        <authorList>
            <consortium name="DOE Joint Genome Institute"/>
            <person name="Haridas S."/>
            <person name="Albert R."/>
            <person name="Binder M."/>
            <person name="Bloem J."/>
            <person name="Labutti K."/>
            <person name="Salamov A."/>
            <person name="Andreopoulos B."/>
            <person name="Baker S.E."/>
            <person name="Barry K."/>
            <person name="Bills G."/>
            <person name="Bluhm B.H."/>
            <person name="Cannon C."/>
            <person name="Castanera R."/>
            <person name="Culley D.E."/>
            <person name="Daum C."/>
            <person name="Ezra D."/>
            <person name="Gonzalez J.B."/>
            <person name="Henrissat B."/>
            <person name="Kuo A."/>
            <person name="Liang C."/>
            <person name="Lipzen A."/>
            <person name="Lutzoni F."/>
            <person name="Magnuson J."/>
            <person name="Mondo S."/>
            <person name="Nolan M."/>
            <person name="Ohm R."/>
            <person name="Pangilinan J."/>
            <person name="Park H.-J."/>
            <person name="Ramirez L."/>
            <person name="Alfaro M."/>
            <person name="Sun H."/>
            <person name="Tritt A."/>
            <person name="Yoshinaga Y."/>
            <person name="Zwiers L.-H."/>
            <person name="Turgeon B.G."/>
            <person name="Goodwin S.B."/>
            <person name="Spatafora J.W."/>
            <person name="Crous P.W."/>
            <person name="Grigoriev I.V."/>
        </authorList>
    </citation>
    <scope>NUCLEOTIDE SEQUENCE</scope>
    <source>
        <strain evidence="2">P77</strain>
    </source>
</reference>
<feature type="region of interest" description="Disordered" evidence="1">
    <location>
        <begin position="159"/>
        <end position="199"/>
    </location>
</feature>
<accession>A0A6A5K5H1</accession>
<dbReference type="AlphaFoldDB" id="A0A6A5K5H1"/>
<dbReference type="EMBL" id="ML975345">
    <property type="protein sequence ID" value="KAF1832169.1"/>
    <property type="molecule type" value="Genomic_DNA"/>
</dbReference>
<gene>
    <name evidence="2" type="ORF">BDW02DRAFT_581463</name>
</gene>
<dbReference type="Proteomes" id="UP000800040">
    <property type="component" value="Unassembled WGS sequence"/>
</dbReference>
<organism evidence="2 3">
    <name type="scientific">Decorospora gaudefroyi</name>
    <dbReference type="NCBI Taxonomy" id="184978"/>
    <lineage>
        <taxon>Eukaryota</taxon>
        <taxon>Fungi</taxon>
        <taxon>Dikarya</taxon>
        <taxon>Ascomycota</taxon>
        <taxon>Pezizomycotina</taxon>
        <taxon>Dothideomycetes</taxon>
        <taxon>Pleosporomycetidae</taxon>
        <taxon>Pleosporales</taxon>
        <taxon>Pleosporineae</taxon>
        <taxon>Pleosporaceae</taxon>
        <taxon>Decorospora</taxon>
    </lineage>
</organism>